<dbReference type="InParanoid" id="B7FXY9"/>
<accession>B7FXY9</accession>
<dbReference type="EMBL" id="CM000610">
    <property type="protein sequence ID" value="EEC48629.1"/>
    <property type="molecule type" value="Genomic_DNA"/>
</dbReference>
<name>B7FXY9_PHATC</name>
<dbReference type="InterPro" id="IPR002885">
    <property type="entry name" value="PPR_rpt"/>
</dbReference>
<evidence type="ECO:0000256" key="1">
    <source>
        <dbReference type="ARBA" id="ARBA00022737"/>
    </source>
</evidence>
<dbReference type="GeneID" id="7200722"/>
<dbReference type="PANTHER" id="PTHR47942:SF63">
    <property type="entry name" value="PENTATRICOPEPTIDE REPEAT-CONTAINING PROTEIN"/>
    <property type="match status" value="1"/>
</dbReference>
<dbReference type="InterPro" id="IPR016024">
    <property type="entry name" value="ARM-type_fold"/>
</dbReference>
<evidence type="ECO:0000256" key="2">
    <source>
        <dbReference type="PROSITE-ProRule" id="PRU00708"/>
    </source>
</evidence>
<gene>
    <name evidence="3" type="ORF">PHATRDRAFT_45520</name>
</gene>
<evidence type="ECO:0000313" key="4">
    <source>
        <dbReference type="Proteomes" id="UP000000759"/>
    </source>
</evidence>
<keyword evidence="4" id="KW-1185">Reference proteome</keyword>
<protein>
    <submittedName>
        <fullName evidence="3">Uncharacterized protein</fullName>
    </submittedName>
</protein>
<feature type="repeat" description="PPR" evidence="2">
    <location>
        <begin position="515"/>
        <end position="545"/>
    </location>
</feature>
<dbReference type="Gene3D" id="1.25.40.10">
    <property type="entry name" value="Tetratricopeptide repeat domain"/>
    <property type="match status" value="4"/>
</dbReference>
<dbReference type="InterPro" id="IPR011990">
    <property type="entry name" value="TPR-like_helical_dom_sf"/>
</dbReference>
<sequence length="860" mass="96211">MKIWCRHATIRSVAYSRFYACAQRPGWSRPWLSASRTPTLPISGFSTTTVSTPYAQSRVAWWDDFSNDVNGWLGKQAVGTWRRGDVLRGRAVLDELLDRAKEPTREQARLATSVLQRWVAEATHGENELMKDTKMMGQLPRVLIMWKQVKNRRRIVNLSRRRLNKSAEVVEPTVQLLQMFAEAYDVTGNEVFSPTDQCFAITFDTLGLSPNIDHTLEVVQDLLTQCCQHAEKRGRIPDLVCWNAALHAIAKCSPYNPKAPELVEDFIQGLPHSPTVRTWTAALYAWARCTQEEGAPSRAQSILDHLVNEGQATTVAFNLCIDAWSKHGQPAHAEATLHSLLQEYEQATTPTAREALRPSDLSFLAAINSWAKSQDPRAAEKAEELLKHMQRLLNSGEHPGLKVSTQVFSAVLDAWARQPNAGPKVESLLTGMEHLNEVNPDEGTALSLQTYSIAINAWANTNTYEAPERAVKLLHRLEELSSQGNPALIPNAMTEYAKSHVAARRGSSAKTIPPNTVTYNVVLHILASHGKIREIQELFNQMREKSDDWNVLPDVVTYGTIMNAYRQSRQSNSGVKASSLLMEMEEKYRLGNAALKPNPTIYSTVLAAWGSSGHREAAIKANEIFWQLVERYEKDENDIVPTQQVCNAALSAWARSDEALAPEQAEKVLRWMKGQRSKHIHPSVVSYNHVLMAWAHSERNQAFSRIKELIEDMESSSETIPDSISYSNLLFAISKSNGPSRARQCLTVVENLLASTSVRSINAGITRPKIAWFHSIFHACLTSSLSERDDSLLVLKEASRILFETKTLQITEGTFRYILKACLHLSVDDAEFVQSITGRCLALGTPNADTTDTIRRVLSD</sequence>
<dbReference type="Proteomes" id="UP000000759">
    <property type="component" value="Chromosome 7"/>
</dbReference>
<reference evidence="3 4" key="1">
    <citation type="journal article" date="2008" name="Nature">
        <title>The Phaeodactylum genome reveals the evolutionary history of diatom genomes.</title>
        <authorList>
            <person name="Bowler C."/>
            <person name="Allen A.E."/>
            <person name="Badger J.H."/>
            <person name="Grimwood J."/>
            <person name="Jabbari K."/>
            <person name="Kuo A."/>
            <person name="Maheswari U."/>
            <person name="Martens C."/>
            <person name="Maumus F."/>
            <person name="Otillar R.P."/>
            <person name="Rayko E."/>
            <person name="Salamov A."/>
            <person name="Vandepoele K."/>
            <person name="Beszteri B."/>
            <person name="Gruber A."/>
            <person name="Heijde M."/>
            <person name="Katinka M."/>
            <person name="Mock T."/>
            <person name="Valentin K."/>
            <person name="Verret F."/>
            <person name="Berges J.A."/>
            <person name="Brownlee C."/>
            <person name="Cadoret J.P."/>
            <person name="Chiovitti A."/>
            <person name="Choi C.J."/>
            <person name="Coesel S."/>
            <person name="De Martino A."/>
            <person name="Detter J.C."/>
            <person name="Durkin C."/>
            <person name="Falciatore A."/>
            <person name="Fournet J."/>
            <person name="Haruta M."/>
            <person name="Huysman M.J."/>
            <person name="Jenkins B.D."/>
            <person name="Jiroutova K."/>
            <person name="Jorgensen R.E."/>
            <person name="Joubert Y."/>
            <person name="Kaplan A."/>
            <person name="Kroger N."/>
            <person name="Kroth P.G."/>
            <person name="La Roche J."/>
            <person name="Lindquist E."/>
            <person name="Lommer M."/>
            <person name="Martin-Jezequel V."/>
            <person name="Lopez P.J."/>
            <person name="Lucas S."/>
            <person name="Mangogna M."/>
            <person name="McGinnis K."/>
            <person name="Medlin L.K."/>
            <person name="Montsant A."/>
            <person name="Oudot-Le Secq M.P."/>
            <person name="Napoli C."/>
            <person name="Obornik M."/>
            <person name="Parker M.S."/>
            <person name="Petit J.L."/>
            <person name="Porcel B.M."/>
            <person name="Poulsen N."/>
            <person name="Robison M."/>
            <person name="Rychlewski L."/>
            <person name="Rynearson T.A."/>
            <person name="Schmutz J."/>
            <person name="Shapiro H."/>
            <person name="Siaut M."/>
            <person name="Stanley M."/>
            <person name="Sussman M.R."/>
            <person name="Taylor A.R."/>
            <person name="Vardi A."/>
            <person name="von Dassow P."/>
            <person name="Vyverman W."/>
            <person name="Willis A."/>
            <person name="Wyrwicz L.S."/>
            <person name="Rokhsar D.S."/>
            <person name="Weissenbach J."/>
            <person name="Armbrust E.V."/>
            <person name="Green B.R."/>
            <person name="Van de Peer Y."/>
            <person name="Grigoriev I.V."/>
        </authorList>
    </citation>
    <scope>NUCLEOTIDE SEQUENCE [LARGE SCALE GENOMIC DNA]</scope>
    <source>
        <strain evidence="3 4">CCAP 1055/1</strain>
    </source>
</reference>
<dbReference type="eggNOG" id="KOG4197">
    <property type="taxonomic scope" value="Eukaryota"/>
</dbReference>
<dbReference type="HOGENOM" id="CLU_327475_0_0_1"/>
<reference evidence="4" key="2">
    <citation type="submission" date="2008-08" db="EMBL/GenBank/DDBJ databases">
        <authorList>
            <consortium name="Diatom Consortium"/>
            <person name="Grigoriev I."/>
            <person name="Grimwood J."/>
            <person name="Kuo A."/>
            <person name="Otillar R.P."/>
            <person name="Salamov A."/>
            <person name="Detter J.C."/>
            <person name="Lindquist E."/>
            <person name="Shapiro H."/>
            <person name="Lucas S."/>
            <person name="Glavina del Rio T."/>
            <person name="Pitluck S."/>
            <person name="Rokhsar D."/>
            <person name="Bowler C."/>
        </authorList>
    </citation>
    <scope>GENOME REANNOTATION</scope>
    <source>
        <strain evidence="4">CCAP 1055/1</strain>
    </source>
</reference>
<dbReference type="InterPro" id="IPR051222">
    <property type="entry name" value="PPR/CCM1_RNA-binding"/>
</dbReference>
<dbReference type="PROSITE" id="PS51375">
    <property type="entry name" value="PPR"/>
    <property type="match status" value="1"/>
</dbReference>
<dbReference type="Pfam" id="PF13041">
    <property type="entry name" value="PPR_2"/>
    <property type="match status" value="1"/>
</dbReference>
<proteinExistence type="predicted"/>
<dbReference type="OrthoDB" id="185373at2759"/>
<organism evidence="3 4">
    <name type="scientific">Phaeodactylum tricornutum (strain CCAP 1055/1)</name>
    <dbReference type="NCBI Taxonomy" id="556484"/>
    <lineage>
        <taxon>Eukaryota</taxon>
        <taxon>Sar</taxon>
        <taxon>Stramenopiles</taxon>
        <taxon>Ochrophyta</taxon>
        <taxon>Bacillariophyta</taxon>
        <taxon>Bacillariophyceae</taxon>
        <taxon>Bacillariophycidae</taxon>
        <taxon>Naviculales</taxon>
        <taxon>Phaeodactylaceae</taxon>
        <taxon>Phaeodactylum</taxon>
    </lineage>
</organism>
<dbReference type="PANTHER" id="PTHR47942">
    <property type="entry name" value="TETRATRICOPEPTIDE REPEAT (TPR)-LIKE SUPERFAMILY PROTEIN-RELATED"/>
    <property type="match status" value="1"/>
</dbReference>
<dbReference type="RefSeq" id="XP_002179643.1">
    <property type="nucleotide sequence ID" value="XM_002179607.1"/>
</dbReference>
<dbReference type="STRING" id="556484.B7FXY9"/>
<dbReference type="PaxDb" id="2850-Phatr45520"/>
<keyword evidence="1" id="KW-0677">Repeat</keyword>
<dbReference type="SUPFAM" id="SSF48371">
    <property type="entry name" value="ARM repeat"/>
    <property type="match status" value="1"/>
</dbReference>
<evidence type="ECO:0000313" key="3">
    <source>
        <dbReference type="EMBL" id="EEC48629.1"/>
    </source>
</evidence>
<dbReference type="AlphaFoldDB" id="B7FXY9"/>
<dbReference type="KEGG" id="pti:PHATRDRAFT_45520"/>